<dbReference type="PROSITE" id="PS51194">
    <property type="entry name" value="HELICASE_CTER"/>
    <property type="match status" value="1"/>
</dbReference>
<dbReference type="SUPFAM" id="SSF52540">
    <property type="entry name" value="P-loop containing nucleoside triphosphate hydrolases"/>
    <property type="match status" value="1"/>
</dbReference>
<dbReference type="EMBL" id="CBTN010000034">
    <property type="protein sequence ID" value="CDH56013.1"/>
    <property type="molecule type" value="Genomic_DNA"/>
</dbReference>
<sequence length="645" mass="73282">MRHFGNLILRRAFVSKAAKARRPSTAPVIPTMRDYQRECVQICLDSLAQGARKQVVSLPVGSGKTVVMANLIEQVPNPTRLATKTLILAHRTELLEQASNQIMRFHPSWNVVIEQGKRKPDIDQANVVVASVQTLGRDGSCRLERYDPNQFKTIVIDEAHHAAAKTYLRILDHFGASDPDSHIFVWGCSATVRRHDGLALDGVFDDVSYHMDLLQMIESGWLCPLKVTTVQTSVDLNNVSIRNDDFVQSELARVVNTEQRNKIIFESWKKYASHTRSATLVFAVDINHTLALCNVFREQGIDAEYITSKTSTTQRADILARYRNGDFPVLVNCGILTEGTDIPRIDCILMARPTRSSVLFQQMFGRGMRLYPGKEDCTVIDFVDNFERAGRAGLVTFPSLMGLDPRQVVQDESLLIMEQRAEEQEQEQVQVQENPNHGIDMDAIRLKITEYDDLNEFITEASLSPELRDISANSWVTVGEDTCALHILDLGTVVLKRDPEDGIWRGKMKRTRKIQRASEEKKQAVHCRAQSIPLACDTRTSAIQAADTWLNHEYRKHKHLLHRAKRNAAYRFKPATKAQLEYLSKRFNVQPKKKLTKGQAMDLLLRLSNGQGKIWRHTRAQAMEQRRATQKQKESAVLRRRNIAV</sequence>
<evidence type="ECO:0000313" key="4">
    <source>
        <dbReference type="EMBL" id="CDH56013.1"/>
    </source>
</evidence>
<dbReference type="SMART" id="SM00487">
    <property type="entry name" value="DEXDc"/>
    <property type="match status" value="1"/>
</dbReference>
<keyword evidence="1" id="KW-0067">ATP-binding</keyword>
<comment type="caution">
    <text evidence="4">The sequence shown here is derived from an EMBL/GenBank/DDBJ whole genome shotgun (WGS) entry which is preliminary data.</text>
</comment>
<keyword evidence="5" id="KW-1185">Reference proteome</keyword>
<dbReference type="SMART" id="SM00490">
    <property type="entry name" value="HELICc"/>
    <property type="match status" value="1"/>
</dbReference>
<dbReference type="InterPro" id="IPR027417">
    <property type="entry name" value="P-loop_NTPase"/>
</dbReference>
<feature type="domain" description="Helicase ATP-binding" evidence="2">
    <location>
        <begin position="45"/>
        <end position="210"/>
    </location>
</feature>
<name>A0A068S0Z1_9FUNG</name>
<dbReference type="GO" id="GO:0036121">
    <property type="term" value="F:double-stranded DNA helicase activity"/>
    <property type="evidence" value="ECO:0007669"/>
    <property type="project" value="TreeGrafter"/>
</dbReference>
<dbReference type="GO" id="GO:0000403">
    <property type="term" value="F:Y-form DNA binding"/>
    <property type="evidence" value="ECO:0007669"/>
    <property type="project" value="TreeGrafter"/>
</dbReference>
<organism evidence="4 5">
    <name type="scientific">Lichtheimia corymbifera JMRC:FSU:9682</name>
    <dbReference type="NCBI Taxonomy" id="1263082"/>
    <lineage>
        <taxon>Eukaryota</taxon>
        <taxon>Fungi</taxon>
        <taxon>Fungi incertae sedis</taxon>
        <taxon>Mucoromycota</taxon>
        <taxon>Mucoromycotina</taxon>
        <taxon>Mucoromycetes</taxon>
        <taxon>Mucorales</taxon>
        <taxon>Lichtheimiaceae</taxon>
        <taxon>Lichtheimia</taxon>
    </lineage>
</organism>
<dbReference type="InterPro" id="IPR050742">
    <property type="entry name" value="Helicase_Restrict-Modif_Enz"/>
</dbReference>
<dbReference type="GO" id="GO:0016787">
    <property type="term" value="F:hydrolase activity"/>
    <property type="evidence" value="ECO:0007669"/>
    <property type="project" value="UniProtKB-KW"/>
</dbReference>
<dbReference type="VEuPathDB" id="FungiDB:LCOR_07102.1"/>
<dbReference type="InterPro" id="IPR014001">
    <property type="entry name" value="Helicase_ATP-bd"/>
</dbReference>
<evidence type="ECO:0000313" key="5">
    <source>
        <dbReference type="Proteomes" id="UP000027586"/>
    </source>
</evidence>
<feature type="domain" description="Helicase C-terminal" evidence="3">
    <location>
        <begin position="256"/>
        <end position="442"/>
    </location>
</feature>
<dbReference type="GO" id="GO:0005759">
    <property type="term" value="C:mitochondrial matrix"/>
    <property type="evidence" value="ECO:0007669"/>
    <property type="project" value="TreeGrafter"/>
</dbReference>
<keyword evidence="1" id="KW-0378">Hydrolase</keyword>
<proteinExistence type="predicted"/>
<dbReference type="GO" id="GO:0061749">
    <property type="term" value="F:forked DNA-dependent helicase activity"/>
    <property type="evidence" value="ECO:0007669"/>
    <property type="project" value="TreeGrafter"/>
</dbReference>
<dbReference type="PANTHER" id="PTHR47396:SF1">
    <property type="entry name" value="ATP-DEPENDENT HELICASE IRC3-RELATED"/>
    <property type="match status" value="1"/>
</dbReference>
<keyword evidence="1" id="KW-0347">Helicase</keyword>
<dbReference type="InterPro" id="IPR001650">
    <property type="entry name" value="Helicase_C-like"/>
</dbReference>
<dbReference type="InterPro" id="IPR006935">
    <property type="entry name" value="Helicase/UvrB_N"/>
</dbReference>
<dbReference type="GO" id="GO:0032042">
    <property type="term" value="P:mitochondrial DNA metabolic process"/>
    <property type="evidence" value="ECO:0007669"/>
    <property type="project" value="TreeGrafter"/>
</dbReference>
<dbReference type="PANTHER" id="PTHR47396">
    <property type="entry name" value="TYPE I RESTRICTION ENZYME ECOKI R PROTEIN"/>
    <property type="match status" value="1"/>
</dbReference>
<dbReference type="PROSITE" id="PS51192">
    <property type="entry name" value="HELICASE_ATP_BIND_1"/>
    <property type="match status" value="1"/>
</dbReference>
<dbReference type="CDD" id="cd18799">
    <property type="entry name" value="SF2_C_EcoAI-like"/>
    <property type="match status" value="1"/>
</dbReference>
<dbReference type="Gene3D" id="3.40.50.300">
    <property type="entry name" value="P-loop containing nucleotide triphosphate hydrolases"/>
    <property type="match status" value="2"/>
</dbReference>
<dbReference type="Pfam" id="PF00271">
    <property type="entry name" value="Helicase_C"/>
    <property type="match status" value="1"/>
</dbReference>
<evidence type="ECO:0000259" key="2">
    <source>
        <dbReference type="PROSITE" id="PS51192"/>
    </source>
</evidence>
<reference evidence="4" key="1">
    <citation type="submission" date="2013-08" db="EMBL/GenBank/DDBJ databases">
        <title>Gene expansion shapes genome architecture in the human pathogen Lichtheimia corymbifera: an evolutionary genomics analysis in the ancient terrestrial Mucorales (Mucoromycotina).</title>
        <authorList>
            <person name="Schwartze V.U."/>
            <person name="Winter S."/>
            <person name="Shelest E."/>
            <person name="Marcet-Houben M."/>
            <person name="Horn F."/>
            <person name="Wehner S."/>
            <person name="Hoffmann K."/>
            <person name="Riege K."/>
            <person name="Sammeth M."/>
            <person name="Nowrousian M."/>
            <person name="Valiante V."/>
            <person name="Linde J."/>
            <person name="Jacobsen I.D."/>
            <person name="Marz M."/>
            <person name="Brakhage A.A."/>
            <person name="Gabaldon T."/>
            <person name="Bocker S."/>
            <person name="Voigt K."/>
        </authorList>
    </citation>
    <scope>NUCLEOTIDE SEQUENCE [LARGE SCALE GENOMIC DNA]</scope>
    <source>
        <strain evidence="4">FSU 9682</strain>
    </source>
</reference>
<keyword evidence="1" id="KW-0547">Nucleotide-binding</keyword>
<gene>
    <name evidence="4" type="ORF">LCOR_07102.1</name>
</gene>
<dbReference type="OrthoDB" id="16911at2759"/>
<protein>
    <submittedName>
        <fullName evidence="4">P-loop containing nucleoside triphosphatehydrolase protein</fullName>
    </submittedName>
</protein>
<accession>A0A068S0Z1</accession>
<dbReference type="Proteomes" id="UP000027586">
    <property type="component" value="Unassembled WGS sequence"/>
</dbReference>
<dbReference type="STRING" id="1263082.A0A068S0Z1"/>
<evidence type="ECO:0000259" key="3">
    <source>
        <dbReference type="PROSITE" id="PS51194"/>
    </source>
</evidence>
<dbReference type="AlphaFoldDB" id="A0A068S0Z1"/>
<dbReference type="Pfam" id="PF04851">
    <property type="entry name" value="ResIII"/>
    <property type="match status" value="1"/>
</dbReference>
<dbReference type="GO" id="GO:0070125">
    <property type="term" value="P:mitochondrial translational elongation"/>
    <property type="evidence" value="ECO:0007669"/>
    <property type="project" value="TreeGrafter"/>
</dbReference>
<dbReference type="GO" id="GO:0005524">
    <property type="term" value="F:ATP binding"/>
    <property type="evidence" value="ECO:0007669"/>
    <property type="project" value="InterPro"/>
</dbReference>
<evidence type="ECO:0000256" key="1">
    <source>
        <dbReference type="ARBA" id="ARBA00022806"/>
    </source>
</evidence>